<keyword evidence="8" id="KW-0393">Immunoglobulin domain</keyword>
<comment type="caution">
    <text evidence="11">The sequence shown here is derived from an EMBL/GenBank/DDBJ whole genome shotgun (WGS) entry which is preliminary data.</text>
</comment>
<dbReference type="GO" id="GO:0016020">
    <property type="term" value="C:membrane"/>
    <property type="evidence" value="ECO:0007669"/>
    <property type="project" value="UniProtKB-SubCell"/>
</dbReference>
<dbReference type="InterPro" id="IPR013106">
    <property type="entry name" value="Ig_V-set"/>
</dbReference>
<feature type="domain" description="Ig-like" evidence="10">
    <location>
        <begin position="305"/>
        <end position="417"/>
    </location>
</feature>
<dbReference type="OrthoDB" id="9890427at2759"/>
<dbReference type="SUPFAM" id="SSF48726">
    <property type="entry name" value="Immunoglobulin"/>
    <property type="match status" value="7"/>
</dbReference>
<dbReference type="InterPro" id="IPR051102">
    <property type="entry name" value="IgSF_V-set/TM_domain"/>
</dbReference>
<feature type="domain" description="Ig-like" evidence="10">
    <location>
        <begin position="833"/>
        <end position="952"/>
    </location>
</feature>
<reference evidence="11 12" key="2">
    <citation type="submission" date="2019-04" db="EMBL/GenBank/DDBJ databases">
        <title>The genome sequence of big-headed turtle.</title>
        <authorList>
            <person name="Gong S."/>
        </authorList>
    </citation>
    <scope>NUCLEOTIDE SEQUENCE [LARGE SCALE GENOMIC DNA]</scope>
    <source>
        <strain evidence="11">DO16091913</strain>
        <tissue evidence="11">Muscle</tissue>
    </source>
</reference>
<dbReference type="InterPro" id="IPR013783">
    <property type="entry name" value="Ig-like_fold"/>
</dbReference>
<evidence type="ECO:0000256" key="3">
    <source>
        <dbReference type="ARBA" id="ARBA00022729"/>
    </source>
</evidence>
<dbReference type="SMART" id="SM00406">
    <property type="entry name" value="IGv"/>
    <property type="match status" value="6"/>
</dbReference>
<evidence type="ECO:0000313" key="11">
    <source>
        <dbReference type="EMBL" id="TFK07827.1"/>
    </source>
</evidence>
<dbReference type="InterPro" id="IPR007110">
    <property type="entry name" value="Ig-like_dom"/>
</dbReference>
<dbReference type="AlphaFoldDB" id="A0A4D9EC20"/>
<dbReference type="Proteomes" id="UP000297703">
    <property type="component" value="Unassembled WGS sequence"/>
</dbReference>
<dbReference type="EMBL" id="QXTE01000078">
    <property type="protein sequence ID" value="TFK07827.1"/>
    <property type="molecule type" value="Genomic_DNA"/>
</dbReference>
<keyword evidence="4" id="KW-0677">Repeat</keyword>
<evidence type="ECO:0000256" key="6">
    <source>
        <dbReference type="ARBA" id="ARBA00023136"/>
    </source>
</evidence>
<dbReference type="Pfam" id="PF07686">
    <property type="entry name" value="V-set"/>
    <property type="match status" value="2"/>
</dbReference>
<accession>A0A4D9EC20</accession>
<dbReference type="Gene3D" id="2.60.40.10">
    <property type="entry name" value="Immunoglobulins"/>
    <property type="match status" value="7"/>
</dbReference>
<dbReference type="PROSITE" id="PS50835">
    <property type="entry name" value="IG_LIKE"/>
    <property type="match status" value="7"/>
</dbReference>
<organism evidence="11 12">
    <name type="scientific">Platysternon megacephalum</name>
    <name type="common">big-headed turtle</name>
    <dbReference type="NCBI Taxonomy" id="55544"/>
    <lineage>
        <taxon>Eukaryota</taxon>
        <taxon>Metazoa</taxon>
        <taxon>Chordata</taxon>
        <taxon>Craniata</taxon>
        <taxon>Vertebrata</taxon>
        <taxon>Euteleostomi</taxon>
        <taxon>Archelosauria</taxon>
        <taxon>Testudinata</taxon>
        <taxon>Testudines</taxon>
        <taxon>Cryptodira</taxon>
        <taxon>Durocryptodira</taxon>
        <taxon>Testudinoidea</taxon>
        <taxon>Platysternidae</taxon>
        <taxon>Platysternon</taxon>
    </lineage>
</organism>
<dbReference type="FunFam" id="2.60.40.10:FF:000191">
    <property type="entry name" value="Immunoglobulin superfamily member 3"/>
    <property type="match status" value="1"/>
</dbReference>
<keyword evidence="5 9" id="KW-1133">Transmembrane helix</keyword>
<dbReference type="PANTHER" id="PTHR12207">
    <property type="entry name" value="V-SET AND TRANSMEMBRANE DOMAIN-CONTAINING PROTEIN"/>
    <property type="match status" value="1"/>
</dbReference>
<evidence type="ECO:0000256" key="8">
    <source>
        <dbReference type="ARBA" id="ARBA00023319"/>
    </source>
</evidence>
<evidence type="ECO:0000256" key="1">
    <source>
        <dbReference type="ARBA" id="ARBA00004479"/>
    </source>
</evidence>
<dbReference type="STRING" id="55544.A0A4D9EC20"/>
<sequence>MTERKDPDYQYGVFMISQIPSYEIFGAGNSFEISVGLCVGQRIVLVQEGRLYRARGYHITIWCNVSGYQGPSQQNFQWSIYLPSAPEREVQIISTMDPSFPYAIYTQRVRSGEIYVERVQGDSALLHIMELQDRDAGEYECHTPTTDERYFGSYSAKMNLSVIPDTLSATMTPQALTLVEGDPLELTCEVSKSTAQHTHLSVAWYHLQGSGDAQAMVILSLSKDFVLTPGSSYTQRFLSDVRLDKVGDTTYKLSIGKVQPSDQGQVYCEAVEWIQDPGGPWKDITRKQTEKTLLTVRSRDRDFQANIAAVESSLAEGKPLQVNCSVKAQNSQNRWFQVVWLFKGVEVARIDPHGVLALKEYEERAALGQLQVVKKSNEMYILKVYQVGLKDKGTYSCEVLEMEKASTGFSTIQSKMSSGIDVNVKPIESHMQVSVLSSERQIVEGDTLILHCEVSGATSLLSVNWWHLQKSGDQPEHIVGMERDGMLRPGPSYQERSANRDLRLEKINSTTFTLAIYNTSATNDGGSYKCEVTEWSMDRSWKQAQEISVAISPLSLNLSATLISRTANVKFTQDFELFCQVSDRYLITSVPVSITWQFQPILGTSGYQQLIKIMPSGTIEWGAAQPHFQRKTRVTQAASSSQLLIHSATEQDAGRYRCEVEVWRRSSQQARHPAMAAAAAVKSNVVEIKVNPPESKLRVNTEDRSLEISGSADTEIECSVTSLTQRDSQLAITWYFLPPSPADAAPLQIVRTNYSNILDYGAEFSSAMQKSKFHSERVSSDLFWLRILSVNHGDRGRYYCLVEEWLWSADRGWYKLGKKESGKTMLEFKVSENKLHVEKTNRSITATENEDVTMSCLLHGPSQPASLFSAIWFHVLEHSGMKTLVKVHTSGMVEYAEEEMVERLHLRRPSFGDFSLTLRSVEPGDAGVYCCQVQEWQQDGGGTQVQRASELSGYTRLTALPPESTISSRVCSSPSLLHFILIYPLILFLGLIAALLYLYVKNRQTHKESIYQRKGKDLWVDLKGAGDVEPTYSDHNNLEEEINNLKEEKMA</sequence>
<dbReference type="CDD" id="cd00096">
    <property type="entry name" value="Ig"/>
    <property type="match status" value="1"/>
</dbReference>
<proteinExistence type="predicted"/>
<reference evidence="11 12" key="1">
    <citation type="submission" date="2019-04" db="EMBL/GenBank/DDBJ databases">
        <title>Draft genome of the big-headed turtle Platysternon megacephalum.</title>
        <authorList>
            <person name="Gong S."/>
        </authorList>
    </citation>
    <scope>NUCLEOTIDE SEQUENCE [LARGE SCALE GENOMIC DNA]</scope>
    <source>
        <strain evidence="11">DO16091913</strain>
        <tissue evidence="11">Muscle</tissue>
    </source>
</reference>
<protein>
    <submittedName>
        <fullName evidence="11">Phosphofurin acidic cluster sorting protein 2</fullName>
    </submittedName>
</protein>
<keyword evidence="12" id="KW-1185">Reference proteome</keyword>
<keyword evidence="6 9" id="KW-0472">Membrane</keyword>
<dbReference type="PANTHER" id="PTHR12207:SF32">
    <property type="entry name" value="IG-LIKE DOMAIN-CONTAINING PROTEIN"/>
    <property type="match status" value="1"/>
</dbReference>
<keyword evidence="3" id="KW-0732">Signal</keyword>
<evidence type="ECO:0000256" key="2">
    <source>
        <dbReference type="ARBA" id="ARBA00022692"/>
    </source>
</evidence>
<dbReference type="CDD" id="cd00099">
    <property type="entry name" value="IgV"/>
    <property type="match status" value="2"/>
</dbReference>
<keyword evidence="7" id="KW-1015">Disulfide bond</keyword>
<dbReference type="FunFam" id="2.60.40.10:FF:000491">
    <property type="entry name" value="Immunoglobulin superfamily, member 3"/>
    <property type="match status" value="1"/>
</dbReference>
<evidence type="ECO:0000256" key="4">
    <source>
        <dbReference type="ARBA" id="ARBA00022737"/>
    </source>
</evidence>
<gene>
    <name evidence="11" type="ORF">DR999_PMT09339</name>
</gene>
<evidence type="ECO:0000256" key="5">
    <source>
        <dbReference type="ARBA" id="ARBA00022989"/>
    </source>
</evidence>
<dbReference type="SMART" id="SM00409">
    <property type="entry name" value="IG"/>
    <property type="match status" value="7"/>
</dbReference>
<evidence type="ECO:0000256" key="7">
    <source>
        <dbReference type="ARBA" id="ARBA00023157"/>
    </source>
</evidence>
<evidence type="ECO:0000313" key="12">
    <source>
        <dbReference type="Proteomes" id="UP000297703"/>
    </source>
</evidence>
<feature type="domain" description="Ig-like" evidence="10">
    <location>
        <begin position="426"/>
        <end position="548"/>
    </location>
</feature>
<feature type="domain" description="Ig-like" evidence="10">
    <location>
        <begin position="553"/>
        <end position="676"/>
    </location>
</feature>
<feature type="domain" description="Ig-like" evidence="10">
    <location>
        <begin position="20"/>
        <end position="161"/>
    </location>
</feature>
<feature type="transmembrane region" description="Helical" evidence="9">
    <location>
        <begin position="976"/>
        <end position="1000"/>
    </location>
</feature>
<dbReference type="InterPro" id="IPR003599">
    <property type="entry name" value="Ig_sub"/>
</dbReference>
<name>A0A4D9EC20_9SAUR</name>
<evidence type="ECO:0000259" key="10">
    <source>
        <dbReference type="PROSITE" id="PS50835"/>
    </source>
</evidence>
<feature type="domain" description="Ig-like" evidence="10">
    <location>
        <begin position="693"/>
        <end position="803"/>
    </location>
</feature>
<feature type="domain" description="Ig-like" evidence="10">
    <location>
        <begin position="164"/>
        <end position="270"/>
    </location>
</feature>
<evidence type="ECO:0000256" key="9">
    <source>
        <dbReference type="SAM" id="Phobius"/>
    </source>
</evidence>
<comment type="subcellular location">
    <subcellularLocation>
        <location evidence="1">Membrane</location>
        <topology evidence="1">Single-pass type I membrane protein</topology>
    </subcellularLocation>
</comment>
<keyword evidence="2 9" id="KW-0812">Transmembrane</keyword>
<dbReference type="InterPro" id="IPR036179">
    <property type="entry name" value="Ig-like_dom_sf"/>
</dbReference>